<comment type="caution">
    <text evidence="2">The sequence shown here is derived from an EMBL/GenBank/DDBJ whole genome shotgun (WGS) entry which is preliminary data.</text>
</comment>
<name>A0A9Q3HTI7_9BASI</name>
<dbReference type="Proteomes" id="UP000765509">
    <property type="component" value="Unassembled WGS sequence"/>
</dbReference>
<accession>A0A9Q3HTI7</accession>
<feature type="compositionally biased region" description="Basic and acidic residues" evidence="1">
    <location>
        <begin position="11"/>
        <end position="20"/>
    </location>
</feature>
<feature type="compositionally biased region" description="Polar residues" evidence="1">
    <location>
        <begin position="1"/>
        <end position="10"/>
    </location>
</feature>
<evidence type="ECO:0000256" key="1">
    <source>
        <dbReference type="SAM" id="MobiDB-lite"/>
    </source>
</evidence>
<dbReference type="AlphaFoldDB" id="A0A9Q3HTI7"/>
<sequence>MESTIIQTSNQKDKVLEQQKEGGNQGRRPSIFYQPPQEWKKNKEELEVTVSPKLQDPKNSKGCHRNCLQYGQNLDGIQGQRGERNETTPFTKEITLLPDSVNNLT</sequence>
<dbReference type="EMBL" id="AVOT02024848">
    <property type="protein sequence ID" value="MBW0515787.1"/>
    <property type="molecule type" value="Genomic_DNA"/>
</dbReference>
<keyword evidence="3" id="KW-1185">Reference proteome</keyword>
<feature type="region of interest" description="Disordered" evidence="1">
    <location>
        <begin position="1"/>
        <end position="62"/>
    </location>
</feature>
<evidence type="ECO:0000313" key="2">
    <source>
        <dbReference type="EMBL" id="MBW0515787.1"/>
    </source>
</evidence>
<evidence type="ECO:0000313" key="3">
    <source>
        <dbReference type="Proteomes" id="UP000765509"/>
    </source>
</evidence>
<gene>
    <name evidence="2" type="ORF">O181_055502</name>
</gene>
<protein>
    <submittedName>
        <fullName evidence="2">Uncharacterized protein</fullName>
    </submittedName>
</protein>
<proteinExistence type="predicted"/>
<organism evidence="2 3">
    <name type="scientific">Austropuccinia psidii MF-1</name>
    <dbReference type="NCBI Taxonomy" id="1389203"/>
    <lineage>
        <taxon>Eukaryota</taxon>
        <taxon>Fungi</taxon>
        <taxon>Dikarya</taxon>
        <taxon>Basidiomycota</taxon>
        <taxon>Pucciniomycotina</taxon>
        <taxon>Pucciniomycetes</taxon>
        <taxon>Pucciniales</taxon>
        <taxon>Sphaerophragmiaceae</taxon>
        <taxon>Austropuccinia</taxon>
    </lineage>
</organism>
<reference evidence="2" key="1">
    <citation type="submission" date="2021-03" db="EMBL/GenBank/DDBJ databases">
        <title>Draft genome sequence of rust myrtle Austropuccinia psidii MF-1, a brazilian biotype.</title>
        <authorList>
            <person name="Quecine M.C."/>
            <person name="Pachon D.M.R."/>
            <person name="Bonatelli M.L."/>
            <person name="Correr F.H."/>
            <person name="Franceschini L.M."/>
            <person name="Leite T.F."/>
            <person name="Margarido G.R.A."/>
            <person name="Almeida C.A."/>
            <person name="Ferrarezi J.A."/>
            <person name="Labate C.A."/>
        </authorList>
    </citation>
    <scope>NUCLEOTIDE SEQUENCE</scope>
    <source>
        <strain evidence="2">MF-1</strain>
    </source>
</reference>